<dbReference type="Pfam" id="PF08239">
    <property type="entry name" value="SH3_3"/>
    <property type="match status" value="4"/>
</dbReference>
<sequence>MTHVSKHARRGLATFVAASAITAGAVMVPQSALADYGTVSATTALNVRSGPSTSTRVLGVLAAGEQTERRGDPQGEWTPVRFRGQDAWVYSAYTTLGGLTSAAGGTATATDYVNVRTGASTLSQTFAVLRIGQQVAVTGSSQGGWVPVNHNGRDGFVYGAYLSFDSSSSTPATSNASTPTSSGTATATTYVNVRTGPSTSQRILGVLATGATVTLRGSSENGWTPVTWNGQSAWISAQYLNFGGGSSGASTAYTTTGVNLRTGPSIDYRIIRVLNTNTQVQLTGVTQDGFSQVSDDGQLRWISTQYLSSSPVSSSGSSGGSAQGPAAPAANGSTSLNTGGSSGLDQLRDTTKQVVYAIRANYPQITTMYGVRSDPLPDHPSGRAVDLMMPNGASDVALGDSVAAYLQANADSLNIEYLIWRQRIWINGSGGWTWMADRGGTTANHYDHVHVTVNY</sequence>
<comment type="caution">
    <text evidence="4">The sequence shown here is derived from an EMBL/GenBank/DDBJ whole genome shotgun (WGS) entry which is preliminary data.</text>
</comment>
<reference evidence="4 5" key="1">
    <citation type="submission" date="2020-02" db="EMBL/GenBank/DDBJ databases">
        <title>Sequencing the genomes of 1000 actinobacteria strains.</title>
        <authorList>
            <person name="Klenk H.-P."/>
        </authorList>
    </citation>
    <scope>NUCLEOTIDE SEQUENCE [LARGE SCALE GENOMIC DNA]</scope>
    <source>
        <strain evidence="4 5">DSM 19609</strain>
    </source>
</reference>
<dbReference type="InterPro" id="IPR003646">
    <property type="entry name" value="SH3-like_bac-type"/>
</dbReference>
<feature type="compositionally biased region" description="Low complexity" evidence="1">
    <location>
        <begin position="323"/>
        <end position="339"/>
    </location>
</feature>
<proteinExistence type="predicted"/>
<evidence type="ECO:0000259" key="3">
    <source>
        <dbReference type="PROSITE" id="PS51781"/>
    </source>
</evidence>
<dbReference type="Pfam" id="PF26571">
    <property type="entry name" value="VldE"/>
    <property type="match status" value="1"/>
</dbReference>
<evidence type="ECO:0000256" key="2">
    <source>
        <dbReference type="SAM" id="SignalP"/>
    </source>
</evidence>
<organism evidence="4 5">
    <name type="scientific">Brooklawnia cerclae</name>
    <dbReference type="NCBI Taxonomy" id="349934"/>
    <lineage>
        <taxon>Bacteria</taxon>
        <taxon>Bacillati</taxon>
        <taxon>Actinomycetota</taxon>
        <taxon>Actinomycetes</taxon>
        <taxon>Propionibacteriales</taxon>
        <taxon>Propionibacteriaceae</taxon>
        <taxon>Brooklawnia</taxon>
    </lineage>
</organism>
<dbReference type="Gene3D" id="2.30.30.40">
    <property type="entry name" value="SH3 Domains"/>
    <property type="match status" value="4"/>
</dbReference>
<keyword evidence="2" id="KW-0732">Signal</keyword>
<feature type="region of interest" description="Disordered" evidence="1">
    <location>
        <begin position="312"/>
        <end position="346"/>
    </location>
</feature>
<dbReference type="PANTHER" id="PTHR34408:SF1">
    <property type="entry name" value="GLYCOSYL HYDROLASE FAMILY 19 DOMAIN-CONTAINING PROTEIN HI_1415"/>
    <property type="match status" value="1"/>
</dbReference>
<protein>
    <submittedName>
        <fullName evidence="4">Uncharacterized protein YraI</fullName>
    </submittedName>
</protein>
<evidence type="ECO:0000313" key="5">
    <source>
        <dbReference type="Proteomes" id="UP000749311"/>
    </source>
</evidence>
<evidence type="ECO:0000256" key="1">
    <source>
        <dbReference type="SAM" id="MobiDB-lite"/>
    </source>
</evidence>
<dbReference type="SMART" id="SM00287">
    <property type="entry name" value="SH3b"/>
    <property type="match status" value="4"/>
</dbReference>
<name>A0ABX0SBG6_9ACTN</name>
<feature type="domain" description="SH3b" evidence="3">
    <location>
        <begin position="249"/>
        <end position="311"/>
    </location>
</feature>
<dbReference type="Proteomes" id="UP000749311">
    <property type="component" value="Unassembled WGS sequence"/>
</dbReference>
<feature type="domain" description="SH3b" evidence="3">
    <location>
        <begin position="180"/>
        <end position="244"/>
    </location>
</feature>
<dbReference type="RefSeq" id="WP_167164310.1">
    <property type="nucleotide sequence ID" value="NZ_BAAAOO010000017.1"/>
</dbReference>
<feature type="domain" description="SH3b" evidence="3">
    <location>
        <begin position="102"/>
        <end position="166"/>
    </location>
</feature>
<accession>A0ABX0SBG6</accession>
<dbReference type="EMBL" id="JAAMOZ010000001">
    <property type="protein sequence ID" value="NIH55730.1"/>
    <property type="molecule type" value="Genomic_DNA"/>
</dbReference>
<dbReference type="InterPro" id="IPR058593">
    <property type="entry name" value="ARB_07466-like_C"/>
</dbReference>
<dbReference type="PANTHER" id="PTHR34408">
    <property type="entry name" value="FAMILY PROTEIN, PUTATIVE-RELATED"/>
    <property type="match status" value="1"/>
</dbReference>
<dbReference type="PROSITE" id="PS51781">
    <property type="entry name" value="SH3B"/>
    <property type="match status" value="4"/>
</dbReference>
<feature type="signal peptide" evidence="2">
    <location>
        <begin position="1"/>
        <end position="34"/>
    </location>
</feature>
<evidence type="ECO:0000313" key="4">
    <source>
        <dbReference type="EMBL" id="NIH55730.1"/>
    </source>
</evidence>
<dbReference type="InterPro" id="IPR052354">
    <property type="entry name" value="Cell_Wall_Dynamics_Protein"/>
</dbReference>
<gene>
    <name evidence="4" type="ORF">FB473_000375</name>
</gene>
<keyword evidence="5" id="KW-1185">Reference proteome</keyword>
<feature type="chain" id="PRO_5045657222" evidence="2">
    <location>
        <begin position="35"/>
        <end position="455"/>
    </location>
</feature>
<feature type="domain" description="SH3b" evidence="3">
    <location>
        <begin position="34"/>
        <end position="98"/>
    </location>
</feature>